<dbReference type="EMBL" id="JACWMW010000002">
    <property type="protein sequence ID" value="MBD1385875.1"/>
    <property type="molecule type" value="Genomic_DNA"/>
</dbReference>
<evidence type="ECO:0008006" key="3">
    <source>
        <dbReference type="Google" id="ProtNLM"/>
    </source>
</evidence>
<gene>
    <name evidence="1" type="ORF">IDJ75_11340</name>
</gene>
<organism evidence="1 2">
    <name type="scientific">Mucilaginibacter rigui</name>
    <dbReference type="NCBI Taxonomy" id="534635"/>
    <lineage>
        <taxon>Bacteria</taxon>
        <taxon>Pseudomonadati</taxon>
        <taxon>Bacteroidota</taxon>
        <taxon>Sphingobacteriia</taxon>
        <taxon>Sphingobacteriales</taxon>
        <taxon>Sphingobacteriaceae</taxon>
        <taxon>Mucilaginibacter</taxon>
    </lineage>
</organism>
<reference evidence="1 2" key="1">
    <citation type="submission" date="2020-09" db="EMBL/GenBank/DDBJ databases">
        <title>Novel species of Mucilaginibacter isolated from a glacier on the Tibetan Plateau.</title>
        <authorList>
            <person name="Liu Q."/>
            <person name="Xin Y.-H."/>
        </authorList>
    </citation>
    <scope>NUCLEOTIDE SEQUENCE [LARGE SCALE GENOMIC DNA]</scope>
    <source>
        <strain evidence="1 2">CGMCC 1.13878</strain>
    </source>
</reference>
<dbReference type="PROSITE" id="PS00092">
    <property type="entry name" value="N6_MTASE"/>
    <property type="match status" value="1"/>
</dbReference>
<dbReference type="InterPro" id="IPR002052">
    <property type="entry name" value="DNA_methylase_N6_adenine_CS"/>
</dbReference>
<proteinExistence type="predicted"/>
<name>A0ABR7X8E9_9SPHI</name>
<dbReference type="Proteomes" id="UP000618754">
    <property type="component" value="Unassembled WGS sequence"/>
</dbReference>
<evidence type="ECO:0000313" key="2">
    <source>
        <dbReference type="Proteomes" id="UP000618754"/>
    </source>
</evidence>
<protein>
    <recommendedName>
        <fullName evidence="3">Methyltransferase</fullName>
    </recommendedName>
</protein>
<comment type="caution">
    <text evidence="1">The sequence shown here is derived from an EMBL/GenBank/DDBJ whole genome shotgun (WGS) entry which is preliminary data.</text>
</comment>
<dbReference type="Gene3D" id="3.40.50.150">
    <property type="entry name" value="Vaccinia Virus protein VP39"/>
    <property type="match status" value="1"/>
</dbReference>
<dbReference type="SUPFAM" id="SSF53335">
    <property type="entry name" value="S-adenosyl-L-methionine-dependent methyltransferases"/>
    <property type="match status" value="1"/>
</dbReference>
<dbReference type="InterPro" id="IPR029063">
    <property type="entry name" value="SAM-dependent_MTases_sf"/>
</dbReference>
<sequence length="174" mass="19862">MIIFEHIRCPLNRYTFRIKPVRTWVEKNCEGNVLNLFAGKTKLSVNETRNDLNPDMPADHHLDALDFLKAWQGPKFNTILLDPPYAYRKSMELYKGIICSPFRQLKDAAVSCLEPGGIVITFGYHSIVMGKVREFQAEKIALFSHGGAIHDTIATIERYLPASSTLDSHQNRER</sequence>
<evidence type="ECO:0000313" key="1">
    <source>
        <dbReference type="EMBL" id="MBD1385875.1"/>
    </source>
</evidence>
<keyword evidence="2" id="KW-1185">Reference proteome</keyword>
<accession>A0ABR7X8E9</accession>